<organism evidence="4 5">
    <name type="scientific">Limulus polyphemus</name>
    <name type="common">Atlantic horseshoe crab</name>
    <dbReference type="NCBI Taxonomy" id="6850"/>
    <lineage>
        <taxon>Eukaryota</taxon>
        <taxon>Metazoa</taxon>
        <taxon>Ecdysozoa</taxon>
        <taxon>Arthropoda</taxon>
        <taxon>Chelicerata</taxon>
        <taxon>Merostomata</taxon>
        <taxon>Xiphosura</taxon>
        <taxon>Limulidae</taxon>
        <taxon>Limulus</taxon>
    </lineage>
</organism>
<feature type="region of interest" description="Disordered" evidence="2">
    <location>
        <begin position="455"/>
        <end position="602"/>
    </location>
</feature>
<evidence type="ECO:0000313" key="4">
    <source>
        <dbReference type="Proteomes" id="UP000694941"/>
    </source>
</evidence>
<feature type="compositionally biased region" description="Basic and acidic residues" evidence="2">
    <location>
        <begin position="620"/>
        <end position="633"/>
    </location>
</feature>
<evidence type="ECO:0000313" key="5">
    <source>
        <dbReference type="RefSeq" id="XP_022243538.1"/>
    </source>
</evidence>
<feature type="compositionally biased region" description="Basic and acidic residues" evidence="2">
    <location>
        <begin position="481"/>
        <end position="501"/>
    </location>
</feature>
<dbReference type="GeneID" id="106461022"/>
<feature type="domain" description="Timeless C-terminal" evidence="3">
    <location>
        <begin position="328"/>
        <end position="417"/>
    </location>
</feature>
<comment type="similarity">
    <text evidence="1">Belongs to the timeless family.</text>
</comment>
<reference evidence="5" key="1">
    <citation type="submission" date="2025-08" db="UniProtKB">
        <authorList>
            <consortium name="RefSeq"/>
        </authorList>
    </citation>
    <scope>IDENTIFICATION</scope>
    <source>
        <tissue evidence="5">Muscle</tissue>
    </source>
</reference>
<feature type="compositionally biased region" description="Basic and acidic residues" evidence="2">
    <location>
        <begin position="588"/>
        <end position="602"/>
    </location>
</feature>
<feature type="region of interest" description="Disordered" evidence="2">
    <location>
        <begin position="257"/>
        <end position="309"/>
    </location>
</feature>
<keyword evidence="4" id="KW-1185">Reference proteome</keyword>
<protein>
    <submittedName>
        <fullName evidence="5">Protein timeless homolog</fullName>
    </submittedName>
</protein>
<proteinExistence type="inferred from homology"/>
<dbReference type="Proteomes" id="UP000694941">
    <property type="component" value="Unplaced"/>
</dbReference>
<feature type="compositionally biased region" description="Acidic residues" evidence="2">
    <location>
        <begin position="285"/>
        <end position="309"/>
    </location>
</feature>
<evidence type="ECO:0000256" key="2">
    <source>
        <dbReference type="SAM" id="MobiDB-lite"/>
    </source>
</evidence>
<sequence>MTSSKMFATTKVVQSYVTLLSGYQKNTPHTNHCIVKMLHRIAWDCRMYGLLFQASAFRIFQNIMHDPQRREAGSVKELAKFAKFIVEKFFECAQKNKKVFMEMLFWKNSREVYEIQEGYGSFDKKQSARVLWTEEQEDELQRLYEQYKDVREGDKDVADLIVDNLIDDTKTRRQVIRHLKYLGLIKDLKELRHKPTRTRVLIDWREEEEAELRQWYNQFRDATDVLSRIVENLTIKRPRHRVVEKMLQMGLVNDRKQLRKKQVRKTADEKQRKSKPRSKTKANDSDNDEEEVEGEFFQDEMESESEIESQDVFDTCETIDSSKFKDLLQKVLESGLEPGLQWLKLSLESAIEDREDEDENDDEPEAVPLVPLTEDHHQALTNQDFCKLMKTMGICSPANEQETFWRIPVNLSVRMLRTRVNVLNKAISGDFTSAETSNSTKKLNPRYQMLSNLAKSKQASGEVHDDNVLGLQDKPNPKKNSIKEISSDRRSELKRSKRSLEESSDEESTGSESVEPFAESDRLTSGKSSFNDSRANESNLRSSLQERPSKKRRIVRLEEESDDDVPLLHISQVQREAEEELMTTGDSLHLEDTQPPHGDKENWNSRELIHASTMSVLNSDSHEDSDSDIEKNVSHRKLKKHVIESDDDDE</sequence>
<feature type="region of interest" description="Disordered" evidence="2">
    <location>
        <begin position="614"/>
        <end position="650"/>
    </location>
</feature>
<dbReference type="Pfam" id="PF05029">
    <property type="entry name" value="TIMELESS_C"/>
    <property type="match status" value="1"/>
</dbReference>
<accession>A0ABM1SIT3</accession>
<dbReference type="InterPro" id="IPR044998">
    <property type="entry name" value="Timeless"/>
</dbReference>
<dbReference type="PANTHER" id="PTHR22940">
    <property type="entry name" value="TIMEOUT/TIMELESS-2"/>
    <property type="match status" value="1"/>
</dbReference>
<gene>
    <name evidence="5" type="primary">LOC106461022</name>
</gene>
<dbReference type="InterPro" id="IPR007725">
    <property type="entry name" value="TIMELESS_C"/>
</dbReference>
<evidence type="ECO:0000256" key="1">
    <source>
        <dbReference type="ARBA" id="ARBA00008174"/>
    </source>
</evidence>
<evidence type="ECO:0000259" key="3">
    <source>
        <dbReference type="Pfam" id="PF05029"/>
    </source>
</evidence>
<dbReference type="Pfam" id="PF26019">
    <property type="entry name" value="HTH_TIMELESS"/>
    <property type="match status" value="2"/>
</dbReference>
<dbReference type="RefSeq" id="XP_022243538.1">
    <property type="nucleotide sequence ID" value="XM_022387830.1"/>
</dbReference>
<dbReference type="PANTHER" id="PTHR22940:SF4">
    <property type="entry name" value="PROTEIN TIMELESS HOMOLOG"/>
    <property type="match status" value="1"/>
</dbReference>
<feature type="compositionally biased region" description="Polar residues" evidence="2">
    <location>
        <begin position="525"/>
        <end position="546"/>
    </location>
</feature>
<name>A0ABM1SIT3_LIMPO</name>